<comment type="caution">
    <text evidence="1">The sequence shown here is derived from an EMBL/GenBank/DDBJ whole genome shotgun (WGS) entry which is preliminary data.</text>
</comment>
<proteinExistence type="predicted"/>
<organism evidence="1 2">
    <name type="scientific">Aspergillus pseudoustus</name>
    <dbReference type="NCBI Taxonomy" id="1810923"/>
    <lineage>
        <taxon>Eukaryota</taxon>
        <taxon>Fungi</taxon>
        <taxon>Dikarya</taxon>
        <taxon>Ascomycota</taxon>
        <taxon>Pezizomycotina</taxon>
        <taxon>Eurotiomycetes</taxon>
        <taxon>Eurotiomycetidae</taxon>
        <taxon>Eurotiales</taxon>
        <taxon>Aspergillaceae</taxon>
        <taxon>Aspergillus</taxon>
        <taxon>Aspergillus subgen. Nidulantes</taxon>
    </lineage>
</organism>
<dbReference type="Proteomes" id="UP001610446">
    <property type="component" value="Unassembled WGS sequence"/>
</dbReference>
<sequence>MFLAFCFNLAIFMSQEAFMEFSYTYPRVPGVLSILLFSSEFPSLGSHCMVLMTLCDTIFFSSLSFPFIVGIWDHGRSRLSIWDNLLHETGRG</sequence>
<gene>
    <name evidence="1" type="ORF">BJY01DRAFT_2528</name>
</gene>
<accession>A0ABR4KW52</accession>
<name>A0ABR4KW52_9EURO</name>
<dbReference type="EMBL" id="JBFXLU010000010">
    <property type="protein sequence ID" value="KAL2855477.1"/>
    <property type="molecule type" value="Genomic_DNA"/>
</dbReference>
<reference evidence="1 2" key="1">
    <citation type="submission" date="2024-07" db="EMBL/GenBank/DDBJ databases">
        <title>Section-level genome sequencing and comparative genomics of Aspergillus sections Usti and Cavernicolus.</title>
        <authorList>
            <consortium name="Lawrence Berkeley National Laboratory"/>
            <person name="Nybo J.L."/>
            <person name="Vesth T.C."/>
            <person name="Theobald S."/>
            <person name="Frisvad J.C."/>
            <person name="Larsen T.O."/>
            <person name="Kjaerboelling I."/>
            <person name="Rothschild-Mancinelli K."/>
            <person name="Lyhne E.K."/>
            <person name="Kogle M.E."/>
            <person name="Barry K."/>
            <person name="Clum A."/>
            <person name="Na H."/>
            <person name="Ledsgaard L."/>
            <person name="Lin J."/>
            <person name="Lipzen A."/>
            <person name="Kuo A."/>
            <person name="Riley R."/>
            <person name="Mondo S."/>
            <person name="Labutti K."/>
            <person name="Haridas S."/>
            <person name="Pangalinan J."/>
            <person name="Salamov A.A."/>
            <person name="Simmons B.A."/>
            <person name="Magnuson J.K."/>
            <person name="Chen J."/>
            <person name="Drula E."/>
            <person name="Henrissat B."/>
            <person name="Wiebenga A."/>
            <person name="Lubbers R.J."/>
            <person name="Gomes A.C."/>
            <person name="Makela M.R."/>
            <person name="Stajich J."/>
            <person name="Grigoriev I.V."/>
            <person name="Mortensen U.H."/>
            <person name="De Vries R.P."/>
            <person name="Baker S.E."/>
            <person name="Andersen M.R."/>
        </authorList>
    </citation>
    <scope>NUCLEOTIDE SEQUENCE [LARGE SCALE GENOMIC DNA]</scope>
    <source>
        <strain evidence="1 2">CBS 123904</strain>
    </source>
</reference>
<protein>
    <submittedName>
        <fullName evidence="1">Uncharacterized protein</fullName>
    </submittedName>
</protein>
<keyword evidence="2" id="KW-1185">Reference proteome</keyword>
<evidence type="ECO:0000313" key="2">
    <source>
        <dbReference type="Proteomes" id="UP001610446"/>
    </source>
</evidence>
<evidence type="ECO:0000313" key="1">
    <source>
        <dbReference type="EMBL" id="KAL2855477.1"/>
    </source>
</evidence>